<proteinExistence type="predicted"/>
<dbReference type="AlphaFoldDB" id="A0A9E5ME74"/>
<evidence type="ECO:0008006" key="4">
    <source>
        <dbReference type="Google" id="ProtNLM"/>
    </source>
</evidence>
<evidence type="ECO:0000256" key="1">
    <source>
        <dbReference type="SAM" id="MobiDB-lite"/>
    </source>
</evidence>
<comment type="caution">
    <text evidence="2">The sequence shown here is derived from an EMBL/GenBank/DDBJ whole genome shotgun (WGS) entry which is preliminary data.</text>
</comment>
<dbReference type="Proteomes" id="UP000818266">
    <property type="component" value="Unassembled WGS sequence"/>
</dbReference>
<keyword evidence="3" id="KW-1185">Reference proteome</keyword>
<dbReference type="RefSeq" id="WP_152582979.1">
    <property type="nucleotide sequence ID" value="NZ_VIKT02000004.1"/>
</dbReference>
<organism evidence="2 3">
    <name type="scientific">Microcella pacifica</name>
    <dbReference type="NCBI Taxonomy" id="2591847"/>
    <lineage>
        <taxon>Bacteria</taxon>
        <taxon>Bacillati</taxon>
        <taxon>Actinomycetota</taxon>
        <taxon>Actinomycetes</taxon>
        <taxon>Micrococcales</taxon>
        <taxon>Microbacteriaceae</taxon>
        <taxon>Microcella</taxon>
    </lineage>
</organism>
<dbReference type="EMBL" id="VIKT02000004">
    <property type="protein sequence ID" value="NHF62237.1"/>
    <property type="molecule type" value="Genomic_DNA"/>
</dbReference>
<name>A0A9E5ME74_9MICO</name>
<gene>
    <name evidence="2" type="ORF">FK219_003105</name>
</gene>
<dbReference type="OrthoDB" id="5072417at2"/>
<feature type="region of interest" description="Disordered" evidence="1">
    <location>
        <begin position="86"/>
        <end position="109"/>
    </location>
</feature>
<protein>
    <recommendedName>
        <fullName evidence="4">Phage gp6-like head-tail connector protein</fullName>
    </recommendedName>
</protein>
<evidence type="ECO:0000313" key="2">
    <source>
        <dbReference type="EMBL" id="NHF62237.1"/>
    </source>
</evidence>
<reference evidence="2 3" key="1">
    <citation type="submission" date="2020-03" db="EMBL/GenBank/DDBJ databases">
        <title>Chryseoglobus sp. isolated from a deep-sea seamount.</title>
        <authorList>
            <person name="Zhang D.-C."/>
        </authorList>
    </citation>
    <scope>NUCLEOTIDE SEQUENCE [LARGE SCALE GENOMIC DNA]</scope>
    <source>
        <strain evidence="2 3">KN1116</strain>
    </source>
</reference>
<evidence type="ECO:0000313" key="3">
    <source>
        <dbReference type="Proteomes" id="UP000818266"/>
    </source>
</evidence>
<accession>A0A9E5ME74</accession>
<sequence length="135" mass="14435">MPEPVIDRTWPITVATLRKALGYSSDQGDADELALFAQAACELIDLMTGRASDPTRHTVTVGESAVVPIVFINSARETAKLWWQQSKNGPRGVVSDPGAQVQGPPMGAALPRKVEGWLADYPPPPGFGQPITEAE</sequence>